<dbReference type="AlphaFoldDB" id="A0A059A9F6"/>
<accession>A0A059A9F6</accession>
<dbReference type="EMBL" id="KK198762">
    <property type="protein sequence ID" value="KCW50443.1"/>
    <property type="molecule type" value="Genomic_DNA"/>
</dbReference>
<dbReference type="Gramene" id="KCW50443">
    <property type="protein sequence ID" value="KCW50443"/>
    <property type="gene ID" value="EUGRSUZ_J00181"/>
</dbReference>
<organism evidence="1">
    <name type="scientific">Eucalyptus grandis</name>
    <name type="common">Flooded gum</name>
    <dbReference type="NCBI Taxonomy" id="71139"/>
    <lineage>
        <taxon>Eukaryota</taxon>
        <taxon>Viridiplantae</taxon>
        <taxon>Streptophyta</taxon>
        <taxon>Embryophyta</taxon>
        <taxon>Tracheophyta</taxon>
        <taxon>Spermatophyta</taxon>
        <taxon>Magnoliopsida</taxon>
        <taxon>eudicotyledons</taxon>
        <taxon>Gunneridae</taxon>
        <taxon>Pentapetalae</taxon>
        <taxon>rosids</taxon>
        <taxon>malvids</taxon>
        <taxon>Myrtales</taxon>
        <taxon>Myrtaceae</taxon>
        <taxon>Myrtoideae</taxon>
        <taxon>Eucalypteae</taxon>
        <taxon>Eucalyptus</taxon>
    </lineage>
</organism>
<gene>
    <name evidence="1" type="ORF">EUGRSUZ_J00181</name>
</gene>
<protein>
    <submittedName>
        <fullName evidence="1">Uncharacterized protein</fullName>
    </submittedName>
</protein>
<proteinExistence type="predicted"/>
<reference evidence="1" key="1">
    <citation type="submission" date="2013-07" db="EMBL/GenBank/DDBJ databases">
        <title>The genome of Eucalyptus grandis.</title>
        <authorList>
            <person name="Schmutz J."/>
            <person name="Hayes R."/>
            <person name="Myburg A."/>
            <person name="Tuskan G."/>
            <person name="Grattapaglia D."/>
            <person name="Rokhsar D.S."/>
        </authorList>
    </citation>
    <scope>NUCLEOTIDE SEQUENCE</scope>
    <source>
        <tissue evidence="1">Leaf extractions</tissue>
    </source>
</reference>
<evidence type="ECO:0000313" key="1">
    <source>
        <dbReference type="EMBL" id="KCW50443.1"/>
    </source>
</evidence>
<dbReference type="InParanoid" id="A0A059A9F6"/>
<sequence>MKREVSVLAVTQKKENALLLLRVKERERLEQLELTMGTVHQWQFCSTFIIRPVTLGWPRKTSNFRGTYLNLKDQRITTVHTSTMKTVQKKKII</sequence>
<name>A0A059A9F6_EUCGR</name>